<proteinExistence type="predicted"/>
<dbReference type="EnsemblPlants" id="KEH24225">
    <property type="protein sequence ID" value="KEH24225"/>
    <property type="gene ID" value="MTR_7g106040"/>
</dbReference>
<organism evidence="1 4">
    <name type="scientific">Medicago truncatula</name>
    <name type="common">Barrel medic</name>
    <name type="synonym">Medicago tribuloides</name>
    <dbReference type="NCBI Taxonomy" id="3880"/>
    <lineage>
        <taxon>Eukaryota</taxon>
        <taxon>Viridiplantae</taxon>
        <taxon>Streptophyta</taxon>
        <taxon>Embryophyta</taxon>
        <taxon>Tracheophyta</taxon>
        <taxon>Spermatophyta</taxon>
        <taxon>Magnoliopsida</taxon>
        <taxon>eudicotyledons</taxon>
        <taxon>Gunneridae</taxon>
        <taxon>Pentapetalae</taxon>
        <taxon>rosids</taxon>
        <taxon>fabids</taxon>
        <taxon>Fabales</taxon>
        <taxon>Fabaceae</taxon>
        <taxon>Papilionoideae</taxon>
        <taxon>50 kb inversion clade</taxon>
        <taxon>NPAAA clade</taxon>
        <taxon>Hologalegina</taxon>
        <taxon>IRL clade</taxon>
        <taxon>Trifolieae</taxon>
        <taxon>Medicago</taxon>
    </lineage>
</organism>
<dbReference type="Proteomes" id="UP000265566">
    <property type="component" value="Chromosome 7"/>
</dbReference>
<evidence type="ECO:0000313" key="3">
    <source>
        <dbReference type="EnsemblPlants" id="KEH24225"/>
    </source>
</evidence>
<dbReference type="EMBL" id="PSQE01000007">
    <property type="protein sequence ID" value="RHN48770.1"/>
    <property type="molecule type" value="Genomic_DNA"/>
</dbReference>
<gene>
    <name evidence="1" type="ordered locus">MTR_7g106040</name>
    <name evidence="2" type="ORF">MtrunA17_Chr7g0267311</name>
</gene>
<evidence type="ECO:0000313" key="1">
    <source>
        <dbReference type="EMBL" id="KEH24225.1"/>
    </source>
</evidence>
<sequence length="103" mass="11990">MELNAIHKFHKLSLYCSYPLIPNHFMLSPLNPYPLLSITFYIQQISDPSRIPPTLVCWFTLRTTTTKNTVMNPCRLEQQQKIGTETPTTTKKTMTNLCKLKHH</sequence>
<reference evidence="3" key="3">
    <citation type="submission" date="2015-04" db="UniProtKB">
        <authorList>
            <consortium name="EnsemblPlants"/>
        </authorList>
    </citation>
    <scope>IDENTIFICATION</scope>
    <source>
        <strain evidence="3">cv. Jemalong A17</strain>
    </source>
</reference>
<dbReference type="AlphaFoldDB" id="A0A072UEJ7"/>
<reference evidence="2" key="4">
    <citation type="journal article" date="2018" name="Nat. Plants">
        <title>Whole-genome landscape of Medicago truncatula symbiotic genes.</title>
        <authorList>
            <person name="Pecrix Y."/>
            <person name="Gamas P."/>
            <person name="Carrere S."/>
        </authorList>
    </citation>
    <scope>NUCLEOTIDE SEQUENCE</scope>
    <source>
        <tissue evidence="2">Leaves</tissue>
    </source>
</reference>
<accession>A0A072UEJ7</accession>
<keyword evidence="4" id="KW-1185">Reference proteome</keyword>
<dbReference type="Gramene" id="rna43522">
    <property type="protein sequence ID" value="RHN48770.1"/>
    <property type="gene ID" value="gene43522"/>
</dbReference>
<evidence type="ECO:0000313" key="2">
    <source>
        <dbReference type="EMBL" id="RHN48770.1"/>
    </source>
</evidence>
<dbReference type="Proteomes" id="UP000002051">
    <property type="component" value="Unassembled WGS sequence"/>
</dbReference>
<evidence type="ECO:0000313" key="4">
    <source>
        <dbReference type="Proteomes" id="UP000002051"/>
    </source>
</evidence>
<dbReference type="HOGENOM" id="CLU_2267789_0_0_1"/>
<reference evidence="1 4" key="2">
    <citation type="journal article" date="2014" name="BMC Genomics">
        <title>An improved genome release (version Mt4.0) for the model legume Medicago truncatula.</title>
        <authorList>
            <person name="Tang H."/>
            <person name="Krishnakumar V."/>
            <person name="Bidwell S."/>
            <person name="Rosen B."/>
            <person name="Chan A."/>
            <person name="Zhou S."/>
            <person name="Gentzbittel L."/>
            <person name="Childs K.L."/>
            <person name="Yandell M."/>
            <person name="Gundlach H."/>
            <person name="Mayer K.F."/>
            <person name="Schwartz D.C."/>
            <person name="Town C.D."/>
        </authorList>
    </citation>
    <scope>GENOME REANNOTATION</scope>
    <source>
        <strain evidence="1">A17</strain>
        <strain evidence="3 4">cv. Jemalong A17</strain>
    </source>
</reference>
<name>A0A072UEJ7_MEDTR</name>
<dbReference type="EMBL" id="CM001223">
    <property type="protein sequence ID" value="KEH24225.1"/>
    <property type="molecule type" value="Genomic_DNA"/>
</dbReference>
<protein>
    <submittedName>
        <fullName evidence="1 3">Uncharacterized protein</fullName>
    </submittedName>
</protein>
<reference evidence="1 4" key="1">
    <citation type="journal article" date="2011" name="Nature">
        <title>The Medicago genome provides insight into the evolution of rhizobial symbioses.</title>
        <authorList>
            <person name="Young N.D."/>
            <person name="Debelle F."/>
            <person name="Oldroyd G.E."/>
            <person name="Geurts R."/>
            <person name="Cannon S.B."/>
            <person name="Udvardi M.K."/>
            <person name="Benedito V.A."/>
            <person name="Mayer K.F."/>
            <person name="Gouzy J."/>
            <person name="Schoof H."/>
            <person name="Van de Peer Y."/>
            <person name="Proost S."/>
            <person name="Cook D.R."/>
            <person name="Meyers B.C."/>
            <person name="Spannagl M."/>
            <person name="Cheung F."/>
            <person name="De Mita S."/>
            <person name="Krishnakumar V."/>
            <person name="Gundlach H."/>
            <person name="Zhou S."/>
            <person name="Mudge J."/>
            <person name="Bharti A.K."/>
            <person name="Murray J.D."/>
            <person name="Naoumkina M.A."/>
            <person name="Rosen B."/>
            <person name="Silverstein K.A."/>
            <person name="Tang H."/>
            <person name="Rombauts S."/>
            <person name="Zhao P.X."/>
            <person name="Zhou P."/>
            <person name="Barbe V."/>
            <person name="Bardou P."/>
            <person name="Bechner M."/>
            <person name="Bellec A."/>
            <person name="Berger A."/>
            <person name="Berges H."/>
            <person name="Bidwell S."/>
            <person name="Bisseling T."/>
            <person name="Choisne N."/>
            <person name="Couloux A."/>
            <person name="Denny R."/>
            <person name="Deshpande S."/>
            <person name="Dai X."/>
            <person name="Doyle J.J."/>
            <person name="Dudez A.M."/>
            <person name="Farmer A.D."/>
            <person name="Fouteau S."/>
            <person name="Franken C."/>
            <person name="Gibelin C."/>
            <person name="Gish J."/>
            <person name="Goldstein S."/>
            <person name="Gonzalez A.J."/>
            <person name="Green P.J."/>
            <person name="Hallab A."/>
            <person name="Hartog M."/>
            <person name="Hua A."/>
            <person name="Humphray S.J."/>
            <person name="Jeong D.H."/>
            <person name="Jing Y."/>
            <person name="Jocker A."/>
            <person name="Kenton S.M."/>
            <person name="Kim D.J."/>
            <person name="Klee K."/>
            <person name="Lai H."/>
            <person name="Lang C."/>
            <person name="Lin S."/>
            <person name="Macmil S.L."/>
            <person name="Magdelenat G."/>
            <person name="Matthews L."/>
            <person name="McCorrison J."/>
            <person name="Monaghan E.L."/>
            <person name="Mun J.H."/>
            <person name="Najar F.Z."/>
            <person name="Nicholson C."/>
            <person name="Noirot C."/>
            <person name="O'Bleness M."/>
            <person name="Paule C.R."/>
            <person name="Poulain J."/>
            <person name="Prion F."/>
            <person name="Qin B."/>
            <person name="Qu C."/>
            <person name="Retzel E.F."/>
            <person name="Riddle C."/>
            <person name="Sallet E."/>
            <person name="Samain S."/>
            <person name="Samson N."/>
            <person name="Sanders I."/>
            <person name="Saurat O."/>
            <person name="Scarpelli C."/>
            <person name="Schiex T."/>
            <person name="Segurens B."/>
            <person name="Severin A.J."/>
            <person name="Sherrier D.J."/>
            <person name="Shi R."/>
            <person name="Sims S."/>
            <person name="Singer S.R."/>
            <person name="Sinharoy S."/>
            <person name="Sterck L."/>
            <person name="Viollet A."/>
            <person name="Wang B.B."/>
            <person name="Wang K."/>
            <person name="Wang M."/>
            <person name="Wang X."/>
            <person name="Warfsmann J."/>
            <person name="Weissenbach J."/>
            <person name="White D.D."/>
            <person name="White J.D."/>
            <person name="Wiley G.B."/>
            <person name="Wincker P."/>
            <person name="Xing Y."/>
            <person name="Yang L."/>
            <person name="Yao Z."/>
            <person name="Ying F."/>
            <person name="Zhai J."/>
            <person name="Zhou L."/>
            <person name="Zuber A."/>
            <person name="Denarie J."/>
            <person name="Dixon R.A."/>
            <person name="May G.D."/>
            <person name="Schwartz D.C."/>
            <person name="Rogers J."/>
            <person name="Quetier F."/>
            <person name="Town C.D."/>
            <person name="Roe B.A."/>
        </authorList>
    </citation>
    <scope>NUCLEOTIDE SEQUENCE [LARGE SCALE GENOMIC DNA]</scope>
    <source>
        <strain evidence="1">A17</strain>
        <strain evidence="3 4">cv. Jemalong A17</strain>
    </source>
</reference>